<protein>
    <submittedName>
        <fullName evidence="1">Uncharacterized protein</fullName>
    </submittedName>
</protein>
<evidence type="ECO:0000313" key="1">
    <source>
        <dbReference type="EMBL" id="KAG9491217.1"/>
    </source>
</evidence>
<reference evidence="1" key="1">
    <citation type="thesis" date="2020" institute="ProQuest LLC" country="789 East Eisenhower Parkway, Ann Arbor, MI, USA">
        <title>Comparative Genomics and Chromosome Evolution.</title>
        <authorList>
            <person name="Mudd A.B."/>
        </authorList>
    </citation>
    <scope>NUCLEOTIDE SEQUENCE</scope>
    <source>
        <strain evidence="1">HN-11 Male</strain>
        <tissue evidence="1">Kidney and liver</tissue>
    </source>
</reference>
<proteinExistence type="predicted"/>
<accession>A0A8J6FNI1</accession>
<gene>
    <name evidence="1" type="ORF">GDO78_006536</name>
</gene>
<organism evidence="1 2">
    <name type="scientific">Eleutherodactylus coqui</name>
    <name type="common">Puerto Rican coqui</name>
    <dbReference type="NCBI Taxonomy" id="57060"/>
    <lineage>
        <taxon>Eukaryota</taxon>
        <taxon>Metazoa</taxon>
        <taxon>Chordata</taxon>
        <taxon>Craniata</taxon>
        <taxon>Vertebrata</taxon>
        <taxon>Euteleostomi</taxon>
        <taxon>Amphibia</taxon>
        <taxon>Batrachia</taxon>
        <taxon>Anura</taxon>
        <taxon>Neobatrachia</taxon>
        <taxon>Hyloidea</taxon>
        <taxon>Eleutherodactylidae</taxon>
        <taxon>Eleutherodactylinae</taxon>
        <taxon>Eleutherodactylus</taxon>
        <taxon>Eleutherodactylus</taxon>
    </lineage>
</organism>
<sequence>MGAPLLRLPDWAVDVYCPRLTMYTNTKCASGSPRSGTGLCFQGPGVGLTSILFLGHQIWKFKPRSIFRKQDAASSMCR</sequence>
<dbReference type="AlphaFoldDB" id="A0A8J6FNI1"/>
<evidence type="ECO:0000313" key="2">
    <source>
        <dbReference type="Proteomes" id="UP000770717"/>
    </source>
</evidence>
<dbReference type="Proteomes" id="UP000770717">
    <property type="component" value="Unassembled WGS sequence"/>
</dbReference>
<keyword evidence="2" id="KW-1185">Reference proteome</keyword>
<dbReference type="EMBL" id="WNTK01000002">
    <property type="protein sequence ID" value="KAG9491217.1"/>
    <property type="molecule type" value="Genomic_DNA"/>
</dbReference>
<name>A0A8J6FNI1_ELECQ</name>
<comment type="caution">
    <text evidence="1">The sequence shown here is derived from an EMBL/GenBank/DDBJ whole genome shotgun (WGS) entry which is preliminary data.</text>
</comment>